<dbReference type="Proteomes" id="UP001589608">
    <property type="component" value="Unassembled WGS sequence"/>
</dbReference>
<keyword evidence="2" id="KW-1185">Reference proteome</keyword>
<reference evidence="1 2" key="1">
    <citation type="submission" date="2024-09" db="EMBL/GenBank/DDBJ databases">
        <authorList>
            <person name="Sun Q."/>
            <person name="Mori K."/>
        </authorList>
    </citation>
    <scope>NUCLEOTIDE SEQUENCE [LARGE SCALE GENOMIC DNA]</scope>
    <source>
        <strain evidence="1 2">JCM 3307</strain>
    </source>
</reference>
<dbReference type="RefSeq" id="WP_223096668.1">
    <property type="nucleotide sequence ID" value="NZ_CP061913.1"/>
</dbReference>
<organism evidence="1 2">
    <name type="scientific">Dactylosporangium vinaceum</name>
    <dbReference type="NCBI Taxonomy" id="53362"/>
    <lineage>
        <taxon>Bacteria</taxon>
        <taxon>Bacillati</taxon>
        <taxon>Actinomycetota</taxon>
        <taxon>Actinomycetes</taxon>
        <taxon>Micromonosporales</taxon>
        <taxon>Micromonosporaceae</taxon>
        <taxon>Dactylosporangium</taxon>
    </lineage>
</organism>
<protein>
    <submittedName>
        <fullName evidence="1">Uncharacterized protein</fullName>
    </submittedName>
</protein>
<accession>A0ABV5MH34</accession>
<comment type="caution">
    <text evidence="1">The sequence shown here is derived from an EMBL/GenBank/DDBJ whole genome shotgun (WGS) entry which is preliminary data.</text>
</comment>
<evidence type="ECO:0000313" key="2">
    <source>
        <dbReference type="Proteomes" id="UP001589608"/>
    </source>
</evidence>
<gene>
    <name evidence="1" type="ORF">ACFFTR_34200</name>
</gene>
<evidence type="ECO:0000313" key="1">
    <source>
        <dbReference type="EMBL" id="MFB9448167.1"/>
    </source>
</evidence>
<name>A0ABV5MH34_9ACTN</name>
<sequence>MYLITVIIERIGESALDPAAMAREVGAQAGPEDGFEHVSTHAGPDVLQVGIFCLARDRKTAETIALRLCRKALERQPQSAGWRLHDEPYSTKWSTLCRLHRDSGPLPSAPPWPSA</sequence>
<proteinExistence type="predicted"/>
<dbReference type="EMBL" id="JBHMCA010000056">
    <property type="protein sequence ID" value="MFB9448167.1"/>
    <property type="molecule type" value="Genomic_DNA"/>
</dbReference>